<dbReference type="Pfam" id="PF02798">
    <property type="entry name" value="GST_N"/>
    <property type="match status" value="1"/>
</dbReference>
<dbReference type="Pfam" id="PF00043">
    <property type="entry name" value="GST_C"/>
    <property type="match status" value="1"/>
</dbReference>
<sequence length="229" mass="25631">MITITAFKWVVPFAQGQVRDHRLRWALKEVGWEYEVELIDPAVQKSDAYRAEQPFGQVPVLREDGRPTLFETGAILLDIAERSGKLLPTDESDRALARCWLFAALNSVEIYLAEIAAADFFIEDEAVAKGYRAFALEPAREQLAKLSDALGARQWLVGDDFTIADLTMASVMKIVGHTDLVEAHDNLAAWRDRCFERPAYRAAIAEQCADFERHGPEDMGWDASLAGSD</sequence>
<dbReference type="PANTHER" id="PTHR44051:SF8">
    <property type="entry name" value="GLUTATHIONE S-TRANSFERASE GSTA"/>
    <property type="match status" value="1"/>
</dbReference>
<dbReference type="Gene3D" id="3.40.30.10">
    <property type="entry name" value="Glutaredoxin"/>
    <property type="match status" value="1"/>
</dbReference>
<reference evidence="4 5" key="1">
    <citation type="submission" date="2018-08" db="EMBL/GenBank/DDBJ databases">
        <title>Erythrobacter zhengii sp.nov., a bacterium isolated from deep-sea sediment.</title>
        <authorList>
            <person name="Fang C."/>
            <person name="Wu Y.-H."/>
            <person name="Sun C."/>
            <person name="Wang H."/>
            <person name="Cheng H."/>
            <person name="Meng F.-X."/>
            <person name="Wang C.-S."/>
            <person name="Xu X.-W."/>
        </authorList>
    </citation>
    <scope>NUCLEOTIDE SEQUENCE [LARGE SCALE GENOMIC DNA]</scope>
    <source>
        <strain evidence="4 5">V18</strain>
    </source>
</reference>
<dbReference type="InterPro" id="IPR036249">
    <property type="entry name" value="Thioredoxin-like_sf"/>
</dbReference>
<dbReference type="CDD" id="cd03207">
    <property type="entry name" value="GST_C_8"/>
    <property type="match status" value="1"/>
</dbReference>
<dbReference type="InterPro" id="IPR010987">
    <property type="entry name" value="Glutathione-S-Trfase_C-like"/>
</dbReference>
<dbReference type="RefSeq" id="WP_119587495.1">
    <property type="nucleotide sequence ID" value="NZ_CAWODQ010000026.1"/>
</dbReference>
<organism evidence="4 5">
    <name type="scientific">Aurantiacibacter zhengii</name>
    <dbReference type="NCBI Taxonomy" id="2307003"/>
    <lineage>
        <taxon>Bacteria</taxon>
        <taxon>Pseudomonadati</taxon>
        <taxon>Pseudomonadota</taxon>
        <taxon>Alphaproteobacteria</taxon>
        <taxon>Sphingomonadales</taxon>
        <taxon>Erythrobacteraceae</taxon>
        <taxon>Aurantiacibacter</taxon>
    </lineage>
</organism>
<dbReference type="PANTHER" id="PTHR44051">
    <property type="entry name" value="GLUTATHIONE S-TRANSFERASE-RELATED"/>
    <property type="match status" value="1"/>
</dbReference>
<dbReference type="PROSITE" id="PS50404">
    <property type="entry name" value="GST_NTER"/>
    <property type="match status" value="1"/>
</dbReference>
<evidence type="ECO:0000313" key="4">
    <source>
        <dbReference type="EMBL" id="RIV84603.1"/>
    </source>
</evidence>
<dbReference type="GO" id="GO:0016740">
    <property type="term" value="F:transferase activity"/>
    <property type="evidence" value="ECO:0007669"/>
    <property type="project" value="UniProtKB-KW"/>
</dbReference>
<dbReference type="EMBL" id="QXFL01000006">
    <property type="protein sequence ID" value="RIV84603.1"/>
    <property type="molecule type" value="Genomic_DNA"/>
</dbReference>
<dbReference type="OrthoDB" id="9811242at2"/>
<evidence type="ECO:0000256" key="1">
    <source>
        <dbReference type="RuleBase" id="RU003494"/>
    </source>
</evidence>
<protein>
    <submittedName>
        <fullName evidence="4">Glutathione S-transferase family protein</fullName>
    </submittedName>
</protein>
<feature type="domain" description="GST N-terminal" evidence="2">
    <location>
        <begin position="7"/>
        <end position="87"/>
    </location>
</feature>
<dbReference type="SUPFAM" id="SSF52833">
    <property type="entry name" value="Thioredoxin-like"/>
    <property type="match status" value="1"/>
</dbReference>
<dbReference type="SUPFAM" id="SSF47616">
    <property type="entry name" value="GST C-terminal domain-like"/>
    <property type="match status" value="1"/>
</dbReference>
<evidence type="ECO:0000259" key="2">
    <source>
        <dbReference type="PROSITE" id="PS50404"/>
    </source>
</evidence>
<evidence type="ECO:0000259" key="3">
    <source>
        <dbReference type="PROSITE" id="PS50405"/>
    </source>
</evidence>
<dbReference type="CDD" id="cd03046">
    <property type="entry name" value="GST_N_GTT1_like"/>
    <property type="match status" value="1"/>
</dbReference>
<accession>A0A418NQ26</accession>
<feature type="domain" description="GST C-terminal" evidence="3">
    <location>
        <begin position="90"/>
        <end position="211"/>
    </location>
</feature>
<comment type="caution">
    <text evidence="4">The sequence shown here is derived from an EMBL/GenBank/DDBJ whole genome shotgun (WGS) entry which is preliminary data.</text>
</comment>
<dbReference type="InterPro" id="IPR004045">
    <property type="entry name" value="Glutathione_S-Trfase_N"/>
</dbReference>
<dbReference type="PROSITE" id="PS50405">
    <property type="entry name" value="GST_CTER"/>
    <property type="match status" value="1"/>
</dbReference>
<name>A0A418NQ26_9SPHN</name>
<dbReference type="InterPro" id="IPR004046">
    <property type="entry name" value="GST_C"/>
</dbReference>
<dbReference type="AlphaFoldDB" id="A0A418NQ26"/>
<gene>
    <name evidence="4" type="ORF">D2V07_13540</name>
</gene>
<dbReference type="Gene3D" id="1.20.1050.10">
    <property type="match status" value="1"/>
</dbReference>
<dbReference type="SFLD" id="SFLDS00019">
    <property type="entry name" value="Glutathione_Transferase_(cytos"/>
    <property type="match status" value="1"/>
</dbReference>
<comment type="similarity">
    <text evidence="1">Belongs to the GST superfamily.</text>
</comment>
<dbReference type="SFLD" id="SFLDG00358">
    <property type="entry name" value="Main_(cytGST)"/>
    <property type="match status" value="1"/>
</dbReference>
<keyword evidence="4" id="KW-0808">Transferase</keyword>
<proteinExistence type="inferred from homology"/>
<keyword evidence="5" id="KW-1185">Reference proteome</keyword>
<dbReference type="InterPro" id="IPR036282">
    <property type="entry name" value="Glutathione-S-Trfase_C_sf"/>
</dbReference>
<evidence type="ECO:0000313" key="5">
    <source>
        <dbReference type="Proteomes" id="UP000286576"/>
    </source>
</evidence>
<dbReference type="InterPro" id="IPR040079">
    <property type="entry name" value="Glutathione_S-Trfase"/>
</dbReference>
<dbReference type="Proteomes" id="UP000286576">
    <property type="component" value="Unassembled WGS sequence"/>
</dbReference>